<keyword evidence="3" id="KW-1185">Reference proteome</keyword>
<protein>
    <submittedName>
        <fullName evidence="2">Uncharacterized protein</fullName>
    </submittedName>
</protein>
<name>A0AA40VM85_9MICO</name>
<feature type="region of interest" description="Disordered" evidence="1">
    <location>
        <begin position="1"/>
        <end position="29"/>
    </location>
</feature>
<dbReference type="EMBL" id="JACIFH010000001">
    <property type="protein sequence ID" value="MBB4140161.1"/>
    <property type="molecule type" value="Genomic_DNA"/>
</dbReference>
<reference evidence="2 3" key="1">
    <citation type="submission" date="2020-08" db="EMBL/GenBank/DDBJ databases">
        <title>Sequencing the genomes of 1000 actinobacteria strains.</title>
        <authorList>
            <person name="Klenk H.-P."/>
        </authorList>
    </citation>
    <scope>NUCLEOTIDE SEQUENCE [LARGE SCALE GENOMIC DNA]</scope>
    <source>
        <strain evidence="2 3">DSM 19600</strain>
    </source>
</reference>
<gene>
    <name evidence="2" type="ORF">BKA10_001955</name>
</gene>
<accession>A0AA40VM85</accession>
<evidence type="ECO:0000256" key="1">
    <source>
        <dbReference type="SAM" id="MobiDB-lite"/>
    </source>
</evidence>
<organism evidence="2 3">
    <name type="scientific">Microbacterium invictum</name>
    <dbReference type="NCBI Taxonomy" id="515415"/>
    <lineage>
        <taxon>Bacteria</taxon>
        <taxon>Bacillati</taxon>
        <taxon>Actinomycetota</taxon>
        <taxon>Actinomycetes</taxon>
        <taxon>Micrococcales</taxon>
        <taxon>Microbacteriaceae</taxon>
        <taxon>Microbacterium</taxon>
    </lineage>
</organism>
<comment type="caution">
    <text evidence="2">The sequence shown here is derived from an EMBL/GenBank/DDBJ whole genome shotgun (WGS) entry which is preliminary data.</text>
</comment>
<evidence type="ECO:0000313" key="2">
    <source>
        <dbReference type="EMBL" id="MBB4140161.1"/>
    </source>
</evidence>
<sequence>MQASFGISRGASRYSSSRPEIASSGATQP</sequence>
<feature type="compositionally biased region" description="Polar residues" evidence="1">
    <location>
        <begin position="13"/>
        <end position="29"/>
    </location>
</feature>
<evidence type="ECO:0000313" key="3">
    <source>
        <dbReference type="Proteomes" id="UP000549113"/>
    </source>
</evidence>
<dbReference type="AlphaFoldDB" id="A0AA40VM85"/>
<proteinExistence type="predicted"/>
<dbReference type="Proteomes" id="UP000549113">
    <property type="component" value="Unassembled WGS sequence"/>
</dbReference>